<proteinExistence type="inferred from homology"/>
<dbReference type="GO" id="GO:0006508">
    <property type="term" value="P:proteolysis"/>
    <property type="evidence" value="ECO:0007669"/>
    <property type="project" value="UniProtKB-KW"/>
</dbReference>
<feature type="transmembrane region" description="Helical" evidence="7">
    <location>
        <begin position="131"/>
        <end position="155"/>
    </location>
</feature>
<feature type="transmembrane region" description="Helical" evidence="7">
    <location>
        <begin position="274"/>
        <end position="295"/>
    </location>
</feature>
<feature type="transmembrane region" description="Helical" evidence="7">
    <location>
        <begin position="242"/>
        <end position="262"/>
    </location>
</feature>
<dbReference type="InterPro" id="IPR050925">
    <property type="entry name" value="Rhomboid_protease_S54"/>
</dbReference>
<dbReference type="EMBL" id="CP119108">
    <property type="protein sequence ID" value="WEG08981.1"/>
    <property type="molecule type" value="Genomic_DNA"/>
</dbReference>
<keyword evidence="3 7" id="KW-0812">Transmembrane</keyword>
<keyword evidence="5 7" id="KW-1133">Transmembrane helix</keyword>
<dbReference type="Proteomes" id="UP001214553">
    <property type="component" value="Chromosome"/>
</dbReference>
<comment type="similarity">
    <text evidence="2">Belongs to the peptidase S54 family.</text>
</comment>
<dbReference type="RefSeq" id="WP_275278306.1">
    <property type="nucleotide sequence ID" value="NZ_CP119108.1"/>
</dbReference>
<name>A0ABY8BXQ1_9MICO</name>
<evidence type="ECO:0000256" key="5">
    <source>
        <dbReference type="ARBA" id="ARBA00022989"/>
    </source>
</evidence>
<feature type="transmembrane region" description="Helical" evidence="7">
    <location>
        <begin position="85"/>
        <end position="103"/>
    </location>
</feature>
<evidence type="ECO:0000256" key="1">
    <source>
        <dbReference type="ARBA" id="ARBA00004141"/>
    </source>
</evidence>
<dbReference type="Gene3D" id="1.20.1540.10">
    <property type="entry name" value="Rhomboid-like"/>
    <property type="match status" value="1"/>
</dbReference>
<evidence type="ECO:0000256" key="7">
    <source>
        <dbReference type="SAM" id="Phobius"/>
    </source>
</evidence>
<organism evidence="9 10">
    <name type="scientific">Microbacterium horticulturae</name>
    <dbReference type="NCBI Taxonomy" id="3028316"/>
    <lineage>
        <taxon>Bacteria</taxon>
        <taxon>Bacillati</taxon>
        <taxon>Actinomycetota</taxon>
        <taxon>Actinomycetes</taxon>
        <taxon>Micrococcales</taxon>
        <taxon>Microbacteriaceae</taxon>
        <taxon>Microbacterium</taxon>
    </lineage>
</organism>
<dbReference type="GO" id="GO:0008233">
    <property type="term" value="F:peptidase activity"/>
    <property type="evidence" value="ECO:0007669"/>
    <property type="project" value="UniProtKB-KW"/>
</dbReference>
<accession>A0ABY8BXQ1</accession>
<comment type="subcellular location">
    <subcellularLocation>
        <location evidence="1">Membrane</location>
        <topology evidence="1">Multi-pass membrane protein</topology>
    </subcellularLocation>
</comment>
<dbReference type="SUPFAM" id="SSF144091">
    <property type="entry name" value="Rhomboid-like"/>
    <property type="match status" value="1"/>
</dbReference>
<dbReference type="InterPro" id="IPR035952">
    <property type="entry name" value="Rhomboid-like_sf"/>
</dbReference>
<keyword evidence="10" id="KW-1185">Reference proteome</keyword>
<evidence type="ECO:0000256" key="6">
    <source>
        <dbReference type="ARBA" id="ARBA00023136"/>
    </source>
</evidence>
<sequence length="296" mass="32113">MTSPDFSRNRENFCYRHPDRQSFVLCQRCLRTICPECQIQAPVGVICPECLRDQQKAASPAQRRAERRWGARPTAVAAPSTQKPLATYWIIGITVVAYLVQLVPQSPVQQLLAFNSVYLVPAFGHFEPWRLLTVLFVHSGLLHVGLNMLALWMIGRILEPLVGHTRFVAMYLISGIGGSVAVALLAPATWVVGASGAIFGLFGALLIIGRHIGANVTSIAVIIGINFAFPFVAGLFSGSVNISWQAHLGGLIAGCAVGFIYTRTRAARQRNLQIGLLVGLTVVLLALLIVPAALYF</sequence>
<dbReference type="PANTHER" id="PTHR43731:SF14">
    <property type="entry name" value="PRESENILIN-ASSOCIATED RHOMBOID-LIKE PROTEIN, MITOCHONDRIAL"/>
    <property type="match status" value="1"/>
</dbReference>
<evidence type="ECO:0000256" key="3">
    <source>
        <dbReference type="ARBA" id="ARBA00022692"/>
    </source>
</evidence>
<evidence type="ECO:0000313" key="10">
    <source>
        <dbReference type="Proteomes" id="UP001214553"/>
    </source>
</evidence>
<gene>
    <name evidence="9" type="ORF">PU630_17365</name>
</gene>
<evidence type="ECO:0000313" key="9">
    <source>
        <dbReference type="EMBL" id="WEG08981.1"/>
    </source>
</evidence>
<evidence type="ECO:0000256" key="2">
    <source>
        <dbReference type="ARBA" id="ARBA00009045"/>
    </source>
</evidence>
<evidence type="ECO:0000256" key="4">
    <source>
        <dbReference type="ARBA" id="ARBA00022801"/>
    </source>
</evidence>
<feature type="transmembrane region" description="Helical" evidence="7">
    <location>
        <begin position="167"/>
        <end position="184"/>
    </location>
</feature>
<feature type="domain" description="Peptidase S54 rhomboid" evidence="8">
    <location>
        <begin position="127"/>
        <end position="262"/>
    </location>
</feature>
<protein>
    <submittedName>
        <fullName evidence="9">Rhomboid family intramembrane serine protease</fullName>
    </submittedName>
</protein>
<dbReference type="InterPro" id="IPR022764">
    <property type="entry name" value="Peptidase_S54_rhomboid_dom"/>
</dbReference>
<feature type="transmembrane region" description="Helical" evidence="7">
    <location>
        <begin position="190"/>
        <end position="209"/>
    </location>
</feature>
<reference evidence="9 10" key="1">
    <citation type="submission" date="2023-03" db="EMBL/GenBank/DDBJ databases">
        <title>Genome sequence of Microbacterium sp. KACC 23027.</title>
        <authorList>
            <person name="Kim S."/>
            <person name="Heo J."/>
            <person name="Kwon S.-W."/>
        </authorList>
    </citation>
    <scope>NUCLEOTIDE SEQUENCE [LARGE SCALE GENOMIC DNA]</scope>
    <source>
        <strain evidence="9 10">KACC 23027</strain>
    </source>
</reference>
<keyword evidence="9" id="KW-0645">Protease</keyword>
<dbReference type="Pfam" id="PF01694">
    <property type="entry name" value="Rhomboid"/>
    <property type="match status" value="1"/>
</dbReference>
<feature type="transmembrane region" description="Helical" evidence="7">
    <location>
        <begin position="216"/>
        <end position="236"/>
    </location>
</feature>
<keyword evidence="4" id="KW-0378">Hydrolase</keyword>
<keyword evidence="6 7" id="KW-0472">Membrane</keyword>
<dbReference type="PANTHER" id="PTHR43731">
    <property type="entry name" value="RHOMBOID PROTEASE"/>
    <property type="match status" value="1"/>
</dbReference>
<evidence type="ECO:0000259" key="8">
    <source>
        <dbReference type="Pfam" id="PF01694"/>
    </source>
</evidence>